<feature type="transmembrane region" description="Helical" evidence="1">
    <location>
        <begin position="12"/>
        <end position="38"/>
    </location>
</feature>
<protein>
    <submittedName>
        <fullName evidence="2">Uncharacterized protein</fullName>
    </submittedName>
</protein>
<dbReference type="Proteomes" id="UP000184603">
    <property type="component" value="Unassembled WGS sequence"/>
</dbReference>
<organism evidence="2 3">
    <name type="scientific">Desulfopila aestuarii DSM 18488</name>
    <dbReference type="NCBI Taxonomy" id="1121416"/>
    <lineage>
        <taxon>Bacteria</taxon>
        <taxon>Pseudomonadati</taxon>
        <taxon>Thermodesulfobacteriota</taxon>
        <taxon>Desulfobulbia</taxon>
        <taxon>Desulfobulbales</taxon>
        <taxon>Desulfocapsaceae</taxon>
        <taxon>Desulfopila</taxon>
    </lineage>
</organism>
<dbReference type="AlphaFoldDB" id="A0A1M7XZG4"/>
<proteinExistence type="predicted"/>
<reference evidence="2 3" key="1">
    <citation type="submission" date="2016-12" db="EMBL/GenBank/DDBJ databases">
        <authorList>
            <person name="Song W.-J."/>
            <person name="Kurnit D.M."/>
        </authorList>
    </citation>
    <scope>NUCLEOTIDE SEQUENCE [LARGE SCALE GENOMIC DNA]</scope>
    <source>
        <strain evidence="2 3">DSM 18488</strain>
    </source>
</reference>
<evidence type="ECO:0000256" key="1">
    <source>
        <dbReference type="SAM" id="Phobius"/>
    </source>
</evidence>
<sequence length="62" mass="7148">MHVCCRGEARWLVFIVIGLIVAYSQEGYNLYTHFLLLFGIKMKVKGLIYLRDEAIVAEGQEK</sequence>
<gene>
    <name evidence="2" type="ORF">SAMN02745220_00803</name>
</gene>
<keyword evidence="1" id="KW-1133">Transmembrane helix</keyword>
<keyword evidence="3" id="KW-1185">Reference proteome</keyword>
<dbReference type="EMBL" id="FRFE01000003">
    <property type="protein sequence ID" value="SHO44579.1"/>
    <property type="molecule type" value="Genomic_DNA"/>
</dbReference>
<accession>A0A1M7XZG4</accession>
<keyword evidence="1" id="KW-0472">Membrane</keyword>
<evidence type="ECO:0000313" key="2">
    <source>
        <dbReference type="EMBL" id="SHO44579.1"/>
    </source>
</evidence>
<name>A0A1M7XZG4_9BACT</name>
<evidence type="ECO:0000313" key="3">
    <source>
        <dbReference type="Proteomes" id="UP000184603"/>
    </source>
</evidence>
<keyword evidence="1" id="KW-0812">Transmembrane</keyword>